<evidence type="ECO:0000313" key="10">
    <source>
        <dbReference type="Proteomes" id="UP000214588"/>
    </source>
</evidence>
<dbReference type="UniPathway" id="UPA00079"/>
<keyword evidence="3" id="KW-0474">Menaquinone biosynthesis</keyword>
<keyword evidence="10" id="KW-1185">Reference proteome</keyword>
<dbReference type="PANTHER" id="PTHR13929">
    <property type="entry name" value="1,4-DIHYDROXY-2-NAPHTHOATE OCTAPRENYLTRANSFERASE"/>
    <property type="match status" value="1"/>
</dbReference>
<name>A0A226BWI3_9FIRM</name>
<comment type="caution">
    <text evidence="9">The sequence shown here is derived from an EMBL/GenBank/DDBJ whole genome shotgun (WGS) entry which is preliminary data.</text>
</comment>
<dbReference type="GO" id="GO:0009234">
    <property type="term" value="P:menaquinone biosynthetic process"/>
    <property type="evidence" value="ECO:0007669"/>
    <property type="project" value="UniProtKB-UniPathway"/>
</dbReference>
<sequence>MDFKTYLKAVRPFSFPASIVPITIGSIWFFSNTGEFNLFIFLLVLLGGVCAHSGTNLTNDYYDYMNGIDTLESFGSSKILPLNILTPQKIFNLAIFMFTISFMIAILLGVLIDISLTIIKITGIVGGFFYTGPPLCLKSRALGIPLVFVMMGPLMTIGAGMAQDPNFSLELLLISIPIGCFVALILQANDLRDIKWDKRSGIKTLPILLGYNCGRLIFYLLGVCAFLIVPILVYFNIVSPISLLVLLLLPMFLKLCYKVDSKIDEQLLDIDVQTAKLHAYFGCILMISLLLK</sequence>
<comment type="subcellular location">
    <subcellularLocation>
        <location evidence="1">Membrane</location>
        <topology evidence="1">Multi-pass membrane protein</topology>
    </subcellularLocation>
</comment>
<feature type="transmembrane region" description="Helical" evidence="8">
    <location>
        <begin position="12"/>
        <end position="30"/>
    </location>
</feature>
<feature type="transmembrane region" description="Helical" evidence="8">
    <location>
        <begin position="36"/>
        <end position="55"/>
    </location>
</feature>
<evidence type="ECO:0000256" key="4">
    <source>
        <dbReference type="ARBA" id="ARBA00022679"/>
    </source>
</evidence>
<comment type="pathway">
    <text evidence="2">Quinol/quinone metabolism; menaquinone biosynthesis.</text>
</comment>
<dbReference type="Gene3D" id="1.10.357.140">
    <property type="entry name" value="UbiA prenyltransferase"/>
    <property type="match status" value="1"/>
</dbReference>
<feature type="transmembrane region" description="Helical" evidence="8">
    <location>
        <begin position="144"/>
        <end position="161"/>
    </location>
</feature>
<feature type="transmembrane region" description="Helical" evidence="8">
    <location>
        <begin position="167"/>
        <end position="186"/>
    </location>
</feature>
<evidence type="ECO:0000256" key="7">
    <source>
        <dbReference type="ARBA" id="ARBA00023136"/>
    </source>
</evidence>
<feature type="transmembrane region" description="Helical" evidence="8">
    <location>
        <begin position="90"/>
        <end position="112"/>
    </location>
</feature>
<dbReference type="InterPro" id="IPR000537">
    <property type="entry name" value="UbiA_prenyltransferase"/>
</dbReference>
<dbReference type="EMBL" id="NIQC01000026">
    <property type="protein sequence ID" value="OWZ83142.1"/>
    <property type="molecule type" value="Genomic_DNA"/>
</dbReference>
<keyword evidence="5 8" id="KW-0812">Transmembrane</keyword>
<keyword evidence="6 8" id="KW-1133">Transmembrane helix</keyword>
<gene>
    <name evidence="9" type="ORF">CDO51_10255</name>
</gene>
<evidence type="ECO:0000256" key="8">
    <source>
        <dbReference type="SAM" id="Phobius"/>
    </source>
</evidence>
<dbReference type="Gene3D" id="1.20.120.1780">
    <property type="entry name" value="UbiA prenyltransferase"/>
    <property type="match status" value="1"/>
</dbReference>
<dbReference type="PANTHER" id="PTHR13929:SF0">
    <property type="entry name" value="UBIA PRENYLTRANSFERASE DOMAIN-CONTAINING PROTEIN 1"/>
    <property type="match status" value="1"/>
</dbReference>
<dbReference type="RefSeq" id="WP_089024176.1">
    <property type="nucleotide sequence ID" value="NZ_NIQC01000026.1"/>
</dbReference>
<evidence type="ECO:0000313" key="9">
    <source>
        <dbReference type="EMBL" id="OWZ83142.1"/>
    </source>
</evidence>
<dbReference type="GO" id="GO:0016020">
    <property type="term" value="C:membrane"/>
    <property type="evidence" value="ECO:0007669"/>
    <property type="project" value="UniProtKB-SubCell"/>
</dbReference>
<evidence type="ECO:0000256" key="2">
    <source>
        <dbReference type="ARBA" id="ARBA00004863"/>
    </source>
</evidence>
<dbReference type="PIRSF" id="PIRSF005355">
    <property type="entry name" value="UBIAD1"/>
    <property type="match status" value="1"/>
</dbReference>
<dbReference type="InterPro" id="IPR044878">
    <property type="entry name" value="UbiA_sf"/>
</dbReference>
<organism evidence="9 10">
    <name type="scientific">Natranaerobius trueperi</name>
    <dbReference type="NCBI Taxonomy" id="759412"/>
    <lineage>
        <taxon>Bacteria</taxon>
        <taxon>Bacillati</taxon>
        <taxon>Bacillota</taxon>
        <taxon>Clostridia</taxon>
        <taxon>Natranaerobiales</taxon>
        <taxon>Natranaerobiaceae</taxon>
        <taxon>Natranaerobius</taxon>
    </lineage>
</organism>
<dbReference type="CDD" id="cd13962">
    <property type="entry name" value="PT_UbiA_UBIAD1"/>
    <property type="match status" value="1"/>
</dbReference>
<reference evidence="9 10" key="1">
    <citation type="submission" date="2017-06" db="EMBL/GenBank/DDBJ databases">
        <title>Draft Genome Sequence of Natranaerobius trueperi halophilic, alkalithermophilic bacteria from soda lakes.</title>
        <authorList>
            <person name="Zhao B."/>
        </authorList>
    </citation>
    <scope>NUCLEOTIDE SEQUENCE [LARGE SCALE GENOMIC DNA]</scope>
    <source>
        <strain evidence="9 10">DSM 18760</strain>
    </source>
</reference>
<evidence type="ECO:0008006" key="11">
    <source>
        <dbReference type="Google" id="ProtNLM"/>
    </source>
</evidence>
<dbReference type="OrthoDB" id="9767568at2"/>
<dbReference type="GO" id="GO:0004659">
    <property type="term" value="F:prenyltransferase activity"/>
    <property type="evidence" value="ECO:0007669"/>
    <property type="project" value="InterPro"/>
</dbReference>
<feature type="transmembrane region" description="Helical" evidence="8">
    <location>
        <begin position="207"/>
        <end position="228"/>
    </location>
</feature>
<evidence type="ECO:0000256" key="5">
    <source>
        <dbReference type="ARBA" id="ARBA00022692"/>
    </source>
</evidence>
<dbReference type="AlphaFoldDB" id="A0A226BWI3"/>
<protein>
    <recommendedName>
        <fullName evidence="11">1,4-dihydroxy-2-naphthoate octaprenyltransferase</fullName>
    </recommendedName>
</protein>
<feature type="transmembrane region" description="Helical" evidence="8">
    <location>
        <begin position="234"/>
        <end position="253"/>
    </location>
</feature>
<accession>A0A226BWI3</accession>
<evidence type="ECO:0000256" key="1">
    <source>
        <dbReference type="ARBA" id="ARBA00004141"/>
    </source>
</evidence>
<proteinExistence type="predicted"/>
<dbReference type="Pfam" id="PF01040">
    <property type="entry name" value="UbiA"/>
    <property type="match status" value="1"/>
</dbReference>
<evidence type="ECO:0000256" key="6">
    <source>
        <dbReference type="ARBA" id="ARBA00022989"/>
    </source>
</evidence>
<dbReference type="InterPro" id="IPR026046">
    <property type="entry name" value="UBIAD1"/>
</dbReference>
<keyword evidence="4" id="KW-0808">Transferase</keyword>
<evidence type="ECO:0000256" key="3">
    <source>
        <dbReference type="ARBA" id="ARBA00022428"/>
    </source>
</evidence>
<keyword evidence="7 8" id="KW-0472">Membrane</keyword>
<dbReference type="GO" id="GO:0042371">
    <property type="term" value="P:vitamin K biosynthetic process"/>
    <property type="evidence" value="ECO:0007669"/>
    <property type="project" value="TreeGrafter"/>
</dbReference>
<dbReference type="Proteomes" id="UP000214588">
    <property type="component" value="Unassembled WGS sequence"/>
</dbReference>